<dbReference type="EMBL" id="CP146276">
    <property type="protein sequence ID" value="WWT34776.1"/>
    <property type="molecule type" value="Genomic_DNA"/>
</dbReference>
<dbReference type="PROSITE" id="PS00398">
    <property type="entry name" value="RECOMBINASES_2"/>
    <property type="match status" value="1"/>
</dbReference>
<protein>
    <submittedName>
        <fullName evidence="6">Recombinase family protein</fullName>
    </submittedName>
</protein>
<evidence type="ECO:0000256" key="4">
    <source>
        <dbReference type="PROSITE-ProRule" id="PRU10137"/>
    </source>
</evidence>
<dbReference type="CDD" id="cd03768">
    <property type="entry name" value="SR_ResInv"/>
    <property type="match status" value="1"/>
</dbReference>
<dbReference type="InterPro" id="IPR036162">
    <property type="entry name" value="Resolvase-like_N_sf"/>
</dbReference>
<dbReference type="RefSeq" id="WP_338610878.1">
    <property type="nucleotide sequence ID" value="NZ_CP146276.1"/>
</dbReference>
<evidence type="ECO:0000313" key="7">
    <source>
        <dbReference type="Proteomes" id="UP001369958"/>
    </source>
</evidence>
<accession>A0ABZ2IA55</accession>
<reference evidence="6 7" key="1">
    <citation type="submission" date="2024-02" db="EMBL/GenBank/DDBJ databases">
        <title>Complete genome sequence of Pelagibacterium nitratireducens ZH15.</title>
        <authorList>
            <person name="Zhao L.H."/>
        </authorList>
    </citation>
    <scope>NUCLEOTIDE SEQUENCE [LARGE SCALE GENOMIC DNA]</scope>
    <source>
        <strain evidence="6 7">ZH15</strain>
        <plasmid evidence="6 7">unnamed</plasmid>
    </source>
</reference>
<evidence type="ECO:0000313" key="6">
    <source>
        <dbReference type="EMBL" id="WWT34776.1"/>
    </source>
</evidence>
<proteinExistence type="predicted"/>
<dbReference type="InterPro" id="IPR006118">
    <property type="entry name" value="Recombinase_CS"/>
</dbReference>
<name>A0ABZ2IA55_9HYPH</name>
<keyword evidence="7" id="KW-1185">Reference proteome</keyword>
<dbReference type="PROSITE" id="PS00397">
    <property type="entry name" value="RECOMBINASES_1"/>
    <property type="match status" value="1"/>
</dbReference>
<dbReference type="PANTHER" id="PTHR30461:SF2">
    <property type="entry name" value="SERINE RECOMBINASE PINE-RELATED"/>
    <property type="match status" value="1"/>
</dbReference>
<dbReference type="SMART" id="SM00857">
    <property type="entry name" value="Resolvase"/>
    <property type="match status" value="1"/>
</dbReference>
<keyword evidence="1" id="KW-0229">DNA integration</keyword>
<keyword evidence="2" id="KW-0238">DNA-binding</keyword>
<dbReference type="Gene3D" id="3.40.50.1390">
    <property type="entry name" value="Resolvase, N-terminal catalytic domain"/>
    <property type="match status" value="1"/>
</dbReference>
<dbReference type="InterPro" id="IPR050639">
    <property type="entry name" value="SSR_resolvase"/>
</dbReference>
<dbReference type="SUPFAM" id="SSF53041">
    <property type="entry name" value="Resolvase-like"/>
    <property type="match status" value="1"/>
</dbReference>
<keyword evidence="3" id="KW-0233">DNA recombination</keyword>
<organism evidence="6 7">
    <name type="scientific">Pelagibacterium nitratireducens</name>
    <dbReference type="NCBI Taxonomy" id="1046114"/>
    <lineage>
        <taxon>Bacteria</taxon>
        <taxon>Pseudomonadati</taxon>
        <taxon>Pseudomonadota</taxon>
        <taxon>Alphaproteobacteria</taxon>
        <taxon>Hyphomicrobiales</taxon>
        <taxon>Devosiaceae</taxon>
        <taxon>Pelagibacterium</taxon>
    </lineage>
</organism>
<dbReference type="Proteomes" id="UP001369958">
    <property type="component" value="Plasmid unnamed"/>
</dbReference>
<evidence type="ECO:0000256" key="3">
    <source>
        <dbReference type="ARBA" id="ARBA00023172"/>
    </source>
</evidence>
<geneLocation type="plasmid" evidence="6 7">
    <name>unnamed</name>
</geneLocation>
<evidence type="ECO:0000259" key="5">
    <source>
        <dbReference type="PROSITE" id="PS51736"/>
    </source>
</evidence>
<evidence type="ECO:0000256" key="1">
    <source>
        <dbReference type="ARBA" id="ARBA00022908"/>
    </source>
</evidence>
<dbReference type="InterPro" id="IPR006119">
    <property type="entry name" value="Resolv_N"/>
</dbReference>
<dbReference type="PROSITE" id="PS51736">
    <property type="entry name" value="RECOMBINASES_3"/>
    <property type="match status" value="1"/>
</dbReference>
<feature type="active site" description="O-(5'-phospho-DNA)-serine intermediate" evidence="4">
    <location>
        <position position="24"/>
    </location>
</feature>
<dbReference type="Pfam" id="PF00239">
    <property type="entry name" value="Resolvase"/>
    <property type="match status" value="1"/>
</dbReference>
<dbReference type="PANTHER" id="PTHR30461">
    <property type="entry name" value="DNA-INVERTASE FROM LAMBDOID PROPHAGE"/>
    <property type="match status" value="1"/>
</dbReference>
<sequence>MAKTPRNHSSRRPQGRLIGYARVSTDEQATEAQEMELRAAGCDTIIQEHGSGASRTRPALARLVREIGAGDTLVVVRLDRLARSVSHLLDVIEDLTAKGAHFRSLSDPIDTTTPQGMFSLQVLGAVAQLERALNSERTKAGIKAAKAKGRLPGNPGLREGRPETLAKMTAAQKAAYGVRLQSSANQWLPIVRRMRPDHTWDDISRVLRQRGLDWTPERLRRAVKWMVSEGMADKSLLRKSPPRPAEDRLMTLVAGIHSSNPELTLREIANQLERLHERTPRGGTKWAPSSVKNLIDRAKRSGLLAAPEHAGEE</sequence>
<evidence type="ECO:0000256" key="2">
    <source>
        <dbReference type="ARBA" id="ARBA00023125"/>
    </source>
</evidence>
<keyword evidence="6" id="KW-0614">Plasmid</keyword>
<gene>
    <name evidence="6" type="ORF">V6617_18725</name>
</gene>
<feature type="domain" description="Resolvase/invertase-type recombinase catalytic" evidence="5">
    <location>
        <begin position="16"/>
        <end position="149"/>
    </location>
</feature>